<dbReference type="AlphaFoldDB" id="A0AAV8ZKI3"/>
<dbReference type="InterPro" id="IPR029061">
    <property type="entry name" value="THDP-binding"/>
</dbReference>
<dbReference type="GO" id="GO:0030976">
    <property type="term" value="F:thiamine pyrophosphate binding"/>
    <property type="evidence" value="ECO:0007669"/>
    <property type="project" value="InterPro"/>
</dbReference>
<accession>A0AAV8ZKI3</accession>
<evidence type="ECO:0000313" key="8">
    <source>
        <dbReference type="Proteomes" id="UP001162156"/>
    </source>
</evidence>
<organism evidence="7 8">
    <name type="scientific">Rhamnusium bicolor</name>
    <dbReference type="NCBI Taxonomy" id="1586634"/>
    <lineage>
        <taxon>Eukaryota</taxon>
        <taxon>Metazoa</taxon>
        <taxon>Ecdysozoa</taxon>
        <taxon>Arthropoda</taxon>
        <taxon>Hexapoda</taxon>
        <taxon>Insecta</taxon>
        <taxon>Pterygota</taxon>
        <taxon>Neoptera</taxon>
        <taxon>Endopterygota</taxon>
        <taxon>Coleoptera</taxon>
        <taxon>Polyphaga</taxon>
        <taxon>Cucujiformia</taxon>
        <taxon>Chrysomeloidea</taxon>
        <taxon>Cerambycidae</taxon>
        <taxon>Lepturinae</taxon>
        <taxon>Rhagiini</taxon>
        <taxon>Rhamnusium</taxon>
    </lineage>
</organism>
<dbReference type="PANTHER" id="PTHR23152">
    <property type="entry name" value="2-OXOGLUTARATE DEHYDROGENASE"/>
    <property type="match status" value="1"/>
</dbReference>
<feature type="non-terminal residue" evidence="7">
    <location>
        <position position="483"/>
    </location>
</feature>
<comment type="cofactor">
    <cofactor evidence="1">
        <name>thiamine diphosphate</name>
        <dbReference type="ChEBI" id="CHEBI:58937"/>
    </cofactor>
</comment>
<keyword evidence="8" id="KW-1185">Reference proteome</keyword>
<dbReference type="SUPFAM" id="SSF52518">
    <property type="entry name" value="Thiamin diphosphate-binding fold (THDP-binding)"/>
    <property type="match status" value="1"/>
</dbReference>
<evidence type="ECO:0000256" key="2">
    <source>
        <dbReference type="ARBA" id="ARBA00006936"/>
    </source>
</evidence>
<dbReference type="InterPro" id="IPR011603">
    <property type="entry name" value="2oxoglutarate_DH_E1"/>
</dbReference>
<proteinExistence type="inferred from homology"/>
<evidence type="ECO:0000256" key="1">
    <source>
        <dbReference type="ARBA" id="ARBA00001964"/>
    </source>
</evidence>
<evidence type="ECO:0000256" key="4">
    <source>
        <dbReference type="ARBA" id="ARBA00023002"/>
    </source>
</evidence>
<dbReference type="Pfam" id="PF00676">
    <property type="entry name" value="E1_dh"/>
    <property type="match status" value="1"/>
</dbReference>
<keyword evidence="3" id="KW-0809">Transit peptide</keyword>
<dbReference type="Gene3D" id="3.40.50.12470">
    <property type="match status" value="1"/>
</dbReference>
<reference evidence="7" key="1">
    <citation type="journal article" date="2023" name="Insect Mol. Biol.">
        <title>Genome sequencing provides insights into the evolution of gene families encoding plant cell wall-degrading enzymes in longhorned beetles.</title>
        <authorList>
            <person name="Shin N.R."/>
            <person name="Okamura Y."/>
            <person name="Kirsch R."/>
            <person name="Pauchet Y."/>
        </authorList>
    </citation>
    <scope>NUCLEOTIDE SEQUENCE</scope>
    <source>
        <strain evidence="7">RBIC_L_NR</strain>
    </source>
</reference>
<dbReference type="CDD" id="cd02016">
    <property type="entry name" value="TPP_E1_OGDC_like"/>
    <property type="match status" value="1"/>
</dbReference>
<dbReference type="Gene3D" id="3.40.50.970">
    <property type="match status" value="2"/>
</dbReference>
<feature type="domain" description="Dehydrogenase E1 component" evidence="6">
    <location>
        <begin position="117"/>
        <end position="371"/>
    </location>
</feature>
<sequence>MYLTLCEACSNKCIGLLRNFKLGINRCYHSENVFGFKKKYKSVHQALEELPFNNLENDTKIRLATDLLKSQSFDNFLAKKFAGVKRYGGEGAESMMAFFSEIFQLAAQDSIEQIVLAMPHRGRLNLLTGMLNFPPVQMFAKLKGNPDFPDNYQATGDVLSHCKAVNPVSMGKTRAKQMLSKDGDYGNNSRWSDKVINIQVHGDAAIIGQGINQECLVLSGTPHFEIGGSIHLVVNNQLGFTTPAERGRSSRYCTDLAKIISAPVIHVNGDYPENILKVTKLAFDYQRKFRKEVFIDLNCFRRWGHNELDDPTFTNPALYSVIRSRQTVPDLYSEKLITDGILTEEDRKQIVNGHYDWLNEHLKAVEHYQPQDVSFKKQWEGFIQPEDVITTWDSGIDIDLMKFVGSKSVQYPENFEIHPTLLKTHVKNRLSKVAEGANIDWSTAEALALGSLLFEGRVTWEKCIFGANGFVVAYIRPYENHSN</sequence>
<dbReference type="Proteomes" id="UP001162156">
    <property type="component" value="Unassembled WGS sequence"/>
</dbReference>
<name>A0AAV8ZKI3_9CUCU</name>
<keyword evidence="4" id="KW-0560">Oxidoreductase</keyword>
<dbReference type="InterPro" id="IPR001017">
    <property type="entry name" value="DH_E1"/>
</dbReference>
<evidence type="ECO:0000313" key="7">
    <source>
        <dbReference type="EMBL" id="KAJ8964681.1"/>
    </source>
</evidence>
<evidence type="ECO:0000259" key="6">
    <source>
        <dbReference type="Pfam" id="PF00676"/>
    </source>
</evidence>
<comment type="caution">
    <text evidence="7">The sequence shown here is derived from an EMBL/GenBank/DDBJ whole genome shotgun (WGS) entry which is preliminary data.</text>
</comment>
<evidence type="ECO:0000256" key="5">
    <source>
        <dbReference type="ARBA" id="ARBA00023052"/>
    </source>
</evidence>
<dbReference type="GO" id="GO:0016624">
    <property type="term" value="F:oxidoreductase activity, acting on the aldehyde or oxo group of donors, disulfide as acceptor"/>
    <property type="evidence" value="ECO:0007669"/>
    <property type="project" value="InterPro"/>
</dbReference>
<comment type="similarity">
    <text evidence="2">Belongs to the alpha-ketoglutarate dehydrogenase family.</text>
</comment>
<dbReference type="EMBL" id="JANEYF010001325">
    <property type="protein sequence ID" value="KAJ8964681.1"/>
    <property type="molecule type" value="Genomic_DNA"/>
</dbReference>
<protein>
    <recommendedName>
        <fullName evidence="6">Dehydrogenase E1 component domain-containing protein</fullName>
    </recommendedName>
</protein>
<evidence type="ECO:0000256" key="3">
    <source>
        <dbReference type="ARBA" id="ARBA00022946"/>
    </source>
</evidence>
<keyword evidence="5" id="KW-0786">Thiamine pyrophosphate</keyword>
<dbReference type="PANTHER" id="PTHR23152:SF4">
    <property type="entry name" value="2-OXOADIPATE DEHYDROGENASE COMPLEX COMPONENT E1"/>
    <property type="match status" value="1"/>
</dbReference>
<gene>
    <name evidence="7" type="ORF">NQ314_004713</name>
</gene>